<dbReference type="RefSeq" id="WP_250195924.1">
    <property type="nucleotide sequence ID" value="NZ_CP097635.1"/>
</dbReference>
<keyword evidence="2" id="KW-1185">Reference proteome</keyword>
<dbReference type="EMBL" id="CP097635">
    <property type="protein sequence ID" value="URI07691.1"/>
    <property type="molecule type" value="Genomic_DNA"/>
</dbReference>
<protein>
    <submittedName>
        <fullName evidence="1">Uncharacterized protein</fullName>
    </submittedName>
</protein>
<accession>A0ABY4S6Z0</accession>
<sequence>MKFDWSKIDGADASQQLAWLRAWGVQLQRHVEHERSLLEIDACVTGELLLMQRERLLHELQAVIKSAECGVSDFHLRLSSLHIAMGCQQLLQTNDIDRVTSKGSVQ</sequence>
<evidence type="ECO:0000313" key="2">
    <source>
        <dbReference type="Proteomes" id="UP001056201"/>
    </source>
</evidence>
<reference evidence="1" key="1">
    <citation type="submission" date="2022-05" db="EMBL/GenBank/DDBJ databases">
        <title>An RpoN-dependent PEP-CTERM gene is involved in floc formation of an Aquincola tertiaricarbonis strain.</title>
        <authorList>
            <person name="Qiu D."/>
            <person name="Xia M."/>
        </authorList>
    </citation>
    <scope>NUCLEOTIDE SEQUENCE</scope>
    <source>
        <strain evidence="1">RN12</strain>
    </source>
</reference>
<dbReference type="Proteomes" id="UP001056201">
    <property type="component" value="Chromosome 1"/>
</dbReference>
<organism evidence="1 2">
    <name type="scientific">Aquincola tertiaricarbonis</name>
    <dbReference type="NCBI Taxonomy" id="391953"/>
    <lineage>
        <taxon>Bacteria</taxon>
        <taxon>Pseudomonadati</taxon>
        <taxon>Pseudomonadota</taxon>
        <taxon>Betaproteobacteria</taxon>
        <taxon>Burkholderiales</taxon>
        <taxon>Sphaerotilaceae</taxon>
        <taxon>Aquincola</taxon>
    </lineage>
</organism>
<proteinExistence type="predicted"/>
<evidence type="ECO:0000313" key="1">
    <source>
        <dbReference type="EMBL" id="URI07691.1"/>
    </source>
</evidence>
<gene>
    <name evidence="1" type="ORF">MW290_03480</name>
</gene>
<name>A0ABY4S6Z0_AQUTE</name>